<evidence type="ECO:0000313" key="1">
    <source>
        <dbReference type="EMBL" id="MFC6723093.1"/>
    </source>
</evidence>
<protein>
    <submittedName>
        <fullName evidence="1">Uncharacterized protein</fullName>
    </submittedName>
</protein>
<gene>
    <name evidence="1" type="ORF">ACFQE1_01535</name>
</gene>
<dbReference type="EMBL" id="JBHSWU010000004">
    <property type="protein sequence ID" value="MFC6723093.1"/>
    <property type="molecule type" value="Genomic_DNA"/>
</dbReference>
<accession>A0ABD5RVU9</accession>
<organism evidence="1 2">
    <name type="scientific">Halobium palmae</name>
    <dbReference type="NCBI Taxonomy" id="1776492"/>
    <lineage>
        <taxon>Archaea</taxon>
        <taxon>Methanobacteriati</taxon>
        <taxon>Methanobacteriota</taxon>
        <taxon>Stenosarchaea group</taxon>
        <taxon>Halobacteria</taxon>
        <taxon>Halobacteriales</taxon>
        <taxon>Haloferacaceae</taxon>
        <taxon>Halobium</taxon>
    </lineage>
</organism>
<evidence type="ECO:0000313" key="2">
    <source>
        <dbReference type="Proteomes" id="UP001596328"/>
    </source>
</evidence>
<keyword evidence="2" id="KW-1185">Reference proteome</keyword>
<dbReference type="Pfam" id="PF26508">
    <property type="entry name" value="DUF8170"/>
    <property type="match status" value="1"/>
</dbReference>
<reference evidence="1 2" key="1">
    <citation type="journal article" date="2019" name="Int. J. Syst. Evol. Microbiol.">
        <title>The Global Catalogue of Microorganisms (GCM) 10K type strain sequencing project: providing services to taxonomists for standard genome sequencing and annotation.</title>
        <authorList>
            <consortium name="The Broad Institute Genomics Platform"/>
            <consortium name="The Broad Institute Genome Sequencing Center for Infectious Disease"/>
            <person name="Wu L."/>
            <person name="Ma J."/>
        </authorList>
    </citation>
    <scope>NUCLEOTIDE SEQUENCE [LARGE SCALE GENOMIC DNA]</scope>
    <source>
        <strain evidence="1 2">NBRC 111368</strain>
    </source>
</reference>
<proteinExistence type="predicted"/>
<dbReference type="InterPro" id="IPR058483">
    <property type="entry name" value="DUF8170"/>
</dbReference>
<dbReference type="Proteomes" id="UP001596328">
    <property type="component" value="Unassembled WGS sequence"/>
</dbReference>
<sequence length="343" mass="39279">MNGGDLPSHLSGGPELDDSEYLFSDRTIEEIGDTHTLIASLTETLSGLTNPENTRYFIIGSYKERPMKRLRTAQTVLPKKNQDAVAVLLSDLNVEDDGYHNFYIKFRVVEALTDYAVLIAEDNDGGHELELGELSLESTYVAKRDYEHASIDHDLERQKYDAMIAKLFEVLEVNDQLFTWTSIDEFNDALSEIASRTDDLPTRLASRSRTDFSIDLPDDWIVHSDRPKDYTEYNPMHQPLIEAEHESEGVWIAVERRNPLEGRPRDIPQYVFKSGLNARSGKDVDEADAPCIFAPKQENDYEIARTAVRFFTHQFSKKLKEGNDPVDAYEYAREQVDDQYNLQ</sequence>
<dbReference type="AlphaFoldDB" id="A0ABD5RVU9"/>
<name>A0ABD5RVU9_9EURY</name>
<comment type="caution">
    <text evidence="1">The sequence shown here is derived from an EMBL/GenBank/DDBJ whole genome shotgun (WGS) entry which is preliminary data.</text>
</comment>